<dbReference type="PANTHER" id="PTHR22940:SF4">
    <property type="entry name" value="PROTEIN TIMELESS HOMOLOG"/>
    <property type="match status" value="1"/>
</dbReference>
<dbReference type="InterPro" id="IPR006906">
    <property type="entry name" value="Timeless_N"/>
</dbReference>
<dbReference type="EMBL" id="JAWDJO010000173">
    <property type="protein sequence ID" value="KAL1890794.1"/>
    <property type="molecule type" value="Genomic_DNA"/>
</dbReference>
<proteinExistence type="inferred from homology"/>
<dbReference type="PANTHER" id="PTHR22940">
    <property type="entry name" value="TIMEOUT/TIMELESS-2"/>
    <property type="match status" value="1"/>
</dbReference>
<feature type="compositionally biased region" description="Low complexity" evidence="8">
    <location>
        <begin position="1073"/>
        <end position="1084"/>
    </location>
</feature>
<keyword evidence="5" id="KW-0539">Nucleus</keyword>
<feature type="region of interest" description="Disordered" evidence="8">
    <location>
        <begin position="1060"/>
        <end position="1091"/>
    </location>
</feature>
<feature type="region of interest" description="Disordered" evidence="8">
    <location>
        <begin position="1115"/>
        <end position="1163"/>
    </location>
</feature>
<evidence type="ECO:0000313" key="11">
    <source>
        <dbReference type="Proteomes" id="UP001583280"/>
    </source>
</evidence>
<evidence type="ECO:0000259" key="9">
    <source>
        <dbReference type="Pfam" id="PF04821"/>
    </source>
</evidence>
<comment type="subcellular location">
    <subcellularLocation>
        <location evidence="1">Nucleus</location>
    </subcellularLocation>
</comment>
<feature type="compositionally biased region" description="Acidic residues" evidence="8">
    <location>
        <begin position="923"/>
        <end position="934"/>
    </location>
</feature>
<organism evidence="10 11">
    <name type="scientific">Ceratocystis pirilliformis</name>
    <dbReference type="NCBI Taxonomy" id="259994"/>
    <lineage>
        <taxon>Eukaryota</taxon>
        <taxon>Fungi</taxon>
        <taxon>Dikarya</taxon>
        <taxon>Ascomycota</taxon>
        <taxon>Pezizomycotina</taxon>
        <taxon>Sordariomycetes</taxon>
        <taxon>Hypocreomycetidae</taxon>
        <taxon>Microascales</taxon>
        <taxon>Ceratocystidaceae</taxon>
        <taxon>Ceratocystis</taxon>
    </lineage>
</organism>
<gene>
    <name evidence="10" type="primary">TOF1</name>
    <name evidence="10" type="ORF">Cpir12675_005248</name>
</gene>
<name>A0ABR3YTZ8_9PEZI</name>
<feature type="compositionally biased region" description="Acidic residues" evidence="8">
    <location>
        <begin position="967"/>
        <end position="977"/>
    </location>
</feature>
<dbReference type="InterPro" id="IPR044998">
    <property type="entry name" value="Timeless"/>
</dbReference>
<feature type="domain" description="Timeless N-terminal" evidence="9">
    <location>
        <begin position="35"/>
        <end position="300"/>
    </location>
</feature>
<sequence length="1163" mass="132345">MEEDQENGIVPAVVDAHIKSLLSALGGFSPDAPSRYVPGDSAIDCLRDIKRWLRLFDEKMNLLDVARCISTTTLVPVDLLYIIRNWLKAPKNSALKEKLALASFELLVLLTWPLDRDVETTTINHYTHIPALQIAHVNYKDKLLDPSMSVLQGAVKIQLAAMAKDLRDRSTKDEGMIKMVLYLLRNIAQILPPVDLPQMHTKASEQRNAVIDQFASQKVFPFLLTVASNIGDDFRSEDMLLLEILFHLVKRVDPKPLFTPRSRRAAEMGNNMEALIAQEKSKMQRNLPSRHSRFGTMVWMERSDGKVSTLAGQDALISAEVRQQKLDASKKYRPPRGSRKKHMQTKDMGPVPSLDSNASDSLQQFVSDFLDAGFNPLFTHVRKSLEREAPQVLHYHSRQFFYVVSWFLQAELQRSRQKEQKQKAAAEDADVSSFNLTASVLSQEMFILLHRSMRMTYESKAWEDLVAVMRCFNQILLIVKEIYDSKSDADIEIADNILSRLFYEEDTQELLATILRTYNGQGLEYLDVTIELVHNYTHLLSAYSSQNQDMQVRAKKAIRRNNKNKPKKQTRNVVIEDDDGNPVPSQDMEGSDGIMQEAGAEGLSGSDEDGDEATAYKVTQDRKFDFQKFLHRFSSQAIVDAYVAYTSFYQELNNDQLKRAHRYFFRLGFKQDLLVMMYRVDILNLFYEMVKGQRPLSTALPVFTDWKELSKRVFRKCIQKLEERPELFVELLFSKTSTMAYFIEHGYAKKTVSTAKPRPAAELEFRYTDNLEDQIRFLVRILYSQGKHAEVKWLSEALDEAISVRKAWAASFEVEGRERLADEKEPEHIMKTGDVETRTAVLKNGHIRLFLKTLGIVRQSLTTEETLDSAWCVPSETATDHLEKCAGFLAITRMEDASPEEAEQALKEIRRRPPKRSARSALIDDDLDEEDDFESLFPAGGPTTRKAIDAPKKKPRKRRLRQKAASGDEDDDDGTLSEDEKRRAERARNRLQKEREKLSKIKSEMFVHSSDDDSDVANNDASFWLHEEKQRRTNQEAFLKTQAGHVNGMTLSEKAELALAGAGKKRKKDVDSDGSGSDTDMGDSMLSTFDDLQNFDGDMEMADVGANMENVASNETINVDAAVNSNDKDIDDNDDDDDEDDVVAAPMRRNKTIGGFVLDSDDE</sequence>
<evidence type="ECO:0000256" key="5">
    <source>
        <dbReference type="ARBA" id="ARBA00023242"/>
    </source>
</evidence>
<keyword evidence="4" id="KW-0236">DNA replication inhibitor</keyword>
<accession>A0ABR3YTZ8</accession>
<dbReference type="Proteomes" id="UP001583280">
    <property type="component" value="Unassembled WGS sequence"/>
</dbReference>
<evidence type="ECO:0000256" key="7">
    <source>
        <dbReference type="ARBA" id="ARBA00023306"/>
    </source>
</evidence>
<keyword evidence="7" id="KW-0131">Cell cycle</keyword>
<feature type="compositionally biased region" description="Basic residues" evidence="8">
    <location>
        <begin position="331"/>
        <end position="343"/>
    </location>
</feature>
<feature type="compositionally biased region" description="Basic residues" evidence="8">
    <location>
        <begin position="557"/>
        <end position="570"/>
    </location>
</feature>
<evidence type="ECO:0000256" key="3">
    <source>
        <dbReference type="ARBA" id="ARBA00021529"/>
    </source>
</evidence>
<feature type="compositionally biased region" description="Basic residues" evidence="8">
    <location>
        <begin position="953"/>
        <end position="962"/>
    </location>
</feature>
<keyword evidence="11" id="KW-1185">Reference proteome</keyword>
<evidence type="ECO:0000256" key="1">
    <source>
        <dbReference type="ARBA" id="ARBA00004123"/>
    </source>
</evidence>
<evidence type="ECO:0000256" key="4">
    <source>
        <dbReference type="ARBA" id="ARBA00022880"/>
    </source>
</evidence>
<evidence type="ECO:0000256" key="6">
    <source>
        <dbReference type="ARBA" id="ARBA00023254"/>
    </source>
</evidence>
<evidence type="ECO:0000256" key="8">
    <source>
        <dbReference type="SAM" id="MobiDB-lite"/>
    </source>
</evidence>
<keyword evidence="6" id="KW-0469">Meiosis</keyword>
<feature type="compositionally biased region" description="Basic and acidic residues" evidence="8">
    <location>
        <begin position="978"/>
        <end position="1011"/>
    </location>
</feature>
<evidence type="ECO:0000256" key="2">
    <source>
        <dbReference type="ARBA" id="ARBA00008174"/>
    </source>
</evidence>
<feature type="region of interest" description="Disordered" evidence="8">
    <location>
        <begin position="896"/>
        <end position="1016"/>
    </location>
</feature>
<dbReference type="Pfam" id="PF04821">
    <property type="entry name" value="TIMELESS"/>
    <property type="match status" value="1"/>
</dbReference>
<feature type="region of interest" description="Disordered" evidence="8">
    <location>
        <begin position="327"/>
        <end position="357"/>
    </location>
</feature>
<feature type="region of interest" description="Disordered" evidence="8">
    <location>
        <begin position="557"/>
        <end position="592"/>
    </location>
</feature>
<comment type="caution">
    <text evidence="10">The sequence shown here is derived from an EMBL/GenBank/DDBJ whole genome shotgun (WGS) entry which is preliminary data.</text>
</comment>
<reference evidence="10 11" key="1">
    <citation type="journal article" date="2024" name="IMA Fungus">
        <title>IMA Genome - F19 : A genome assembly and annotation guide to empower mycologists, including annotated draft genome sequences of Ceratocystis pirilliformis, Diaporthe australafricana, Fusarium ophioides, Paecilomyces lecythidis, and Sporothrix stenoceras.</title>
        <authorList>
            <person name="Aylward J."/>
            <person name="Wilson A.M."/>
            <person name="Visagie C.M."/>
            <person name="Spraker J."/>
            <person name="Barnes I."/>
            <person name="Buitendag C."/>
            <person name="Ceriani C."/>
            <person name="Del Mar Angel L."/>
            <person name="du Plessis D."/>
            <person name="Fuchs T."/>
            <person name="Gasser K."/>
            <person name="Kramer D."/>
            <person name="Li W."/>
            <person name="Munsamy K."/>
            <person name="Piso A."/>
            <person name="Price J.L."/>
            <person name="Sonnekus B."/>
            <person name="Thomas C."/>
            <person name="van der Nest A."/>
            <person name="van Dijk A."/>
            <person name="van Heerden A."/>
            <person name="van Vuuren N."/>
            <person name="Yilmaz N."/>
            <person name="Duong T.A."/>
            <person name="van der Merwe N.A."/>
            <person name="Wingfield M.J."/>
            <person name="Wingfield B.D."/>
        </authorList>
    </citation>
    <scope>NUCLEOTIDE SEQUENCE [LARGE SCALE GENOMIC DNA]</scope>
    <source>
        <strain evidence="10 11">CMW 12675</strain>
    </source>
</reference>
<comment type="similarity">
    <text evidence="2">Belongs to the timeless family.</text>
</comment>
<feature type="compositionally biased region" description="Basic residues" evidence="8">
    <location>
        <begin position="909"/>
        <end position="918"/>
    </location>
</feature>
<protein>
    <recommendedName>
        <fullName evidence="3">Topoisomerase 1-associated factor 1</fullName>
    </recommendedName>
</protein>
<feature type="compositionally biased region" description="Acidic residues" evidence="8">
    <location>
        <begin position="1129"/>
        <end position="1142"/>
    </location>
</feature>
<evidence type="ECO:0000313" key="10">
    <source>
        <dbReference type="EMBL" id="KAL1890794.1"/>
    </source>
</evidence>